<evidence type="ECO:0000313" key="3">
    <source>
        <dbReference type="WBParaSite" id="PTRK_0000127100.1"/>
    </source>
</evidence>
<dbReference type="InterPro" id="IPR006777">
    <property type="entry name" value="Microvir_H"/>
</dbReference>
<accession>A0A0N4Z2Y8</accession>
<name>A0A0N4Z2Y8_PARTI</name>
<dbReference type="GO" id="GO:0005198">
    <property type="term" value="F:structural molecule activity"/>
    <property type="evidence" value="ECO:0007669"/>
    <property type="project" value="InterPro"/>
</dbReference>
<dbReference type="InterPro" id="IPR037002">
    <property type="entry name" value="Microviridae_protein_F_sf"/>
</dbReference>
<proteinExistence type="inferred from homology"/>
<dbReference type="Pfam" id="PF02305">
    <property type="entry name" value="Phage_F"/>
    <property type="match status" value="1"/>
</dbReference>
<keyword evidence="2" id="KW-1185">Reference proteome</keyword>
<evidence type="ECO:0000313" key="2">
    <source>
        <dbReference type="Proteomes" id="UP000038045"/>
    </source>
</evidence>
<dbReference type="Proteomes" id="UP000038045">
    <property type="component" value="Unplaced"/>
</dbReference>
<dbReference type="FunFam" id="2.60.169.10:FF:000001">
    <property type="entry name" value="Capsid protein F"/>
    <property type="match status" value="1"/>
</dbReference>
<dbReference type="AlphaFoldDB" id="A0A0N4Z2Y8"/>
<dbReference type="InterPro" id="IPR016184">
    <property type="entry name" value="Capsid/spike_ssDNA_virus"/>
</dbReference>
<evidence type="ECO:0000256" key="1">
    <source>
        <dbReference type="ARBA" id="ARBA00009963"/>
    </source>
</evidence>
<reference evidence="3" key="1">
    <citation type="submission" date="2017-02" db="UniProtKB">
        <authorList>
            <consortium name="WormBaseParasite"/>
        </authorList>
    </citation>
    <scope>IDENTIFICATION</scope>
</reference>
<dbReference type="Gene3D" id="2.60.169.10">
    <property type="entry name" value="Microviridae F protein"/>
    <property type="match status" value="1"/>
</dbReference>
<dbReference type="SUPFAM" id="SSF88645">
    <property type="entry name" value="ssDNA viruses"/>
    <property type="match status" value="2"/>
</dbReference>
<comment type="similarity">
    <text evidence="1">Belongs to the microviridae F protein family.</text>
</comment>
<sequence>MSNIQTGAERMPHDLSHLGFLAGQIGRLITISTTPVIAGDSFEMDAVGALRLSPLRRGLAIDSTVDIFTFYVPHRHVYGEQWIKFMKDGVNATPLPTVNTTGYIDHAAFLGTINPDTNKIPKHLFQGYLNIYNNYFKAPWMPDRTEANPNELNQDDARYGFRCCHLKNIWTAPLPPETELSRQMTTSTTSIDIMGLQAAYANLHTDQERDYFMQRYHDVISSFGGKTSYDADNRPLLVMRSNLWASGYDVDGTDQTSLGQFSGRVQQTYKHSVPRFFVPEHGTMFTLALVRFPPTATKEIQYLNAKGALTYTDIAGDPVLYGNLPPREISMKDVFRSGDSSKKFKIAEGQWYRYAPSYVSPAYHLLEGFPFIQEPPSGDLQERVLIRHHDYDQCFQSVQLLQWNSQLVLTSVTPASSAPVLQTPKATSSTLYFDSLTVNAGNGGFLHCIQMDTSVNAANQVVSVGADIAFDADPKFFACLVRFESSSVPTTLPTAYDVYPLDGRHDGGYYTVKDCMGDAGIKSAIQGSNVPNPDEAVPSFVSGAMAKAGKGLLEGTLQAGTSAVSDKLLDLVGLGGKSAADKGKDTRDYLAAAFPELNAWERAGADASSAGMVDAGFENQKELTKMQLDNQKEIAEMQNETQKEIAGIQSATSRQNTKDQVYAQNEMLAYQQKESTARVASIMENTNLSKQQQVSEIMRQMLTQAQTAGQYFTNDQIKEMTRKVSAEVDLVHQQTQNQRYGSSHIGATAKDISNVVTDAASGVVDIFHGIDKAVADTWNNFWKDGKADGLTPSQLYVFMPPNLGGFFMVRSYYPSECHADYFDFERIEALKPAIEACGISTLSQSPMLGFHKQMDNRIKLLEEILSFRMPGSA</sequence>
<dbReference type="WBParaSite" id="PTRK_0000127100.1">
    <property type="protein sequence ID" value="PTRK_0000127100.1"/>
    <property type="gene ID" value="PTRK_0000127100"/>
</dbReference>
<dbReference type="GO" id="GO:0046718">
    <property type="term" value="P:symbiont entry into host cell"/>
    <property type="evidence" value="ECO:0007669"/>
    <property type="project" value="InterPro"/>
</dbReference>
<dbReference type="STRING" id="131310.A0A0N4Z2Y8"/>
<protein>
    <submittedName>
        <fullName evidence="3">Capsid protein (F protein)</fullName>
    </submittedName>
</protein>
<dbReference type="Gene3D" id="6.10.250.2700">
    <property type="match status" value="1"/>
</dbReference>
<organism evidence="2 3">
    <name type="scientific">Parastrongyloides trichosuri</name>
    <name type="common">Possum-specific nematode worm</name>
    <dbReference type="NCBI Taxonomy" id="131310"/>
    <lineage>
        <taxon>Eukaryota</taxon>
        <taxon>Metazoa</taxon>
        <taxon>Ecdysozoa</taxon>
        <taxon>Nematoda</taxon>
        <taxon>Chromadorea</taxon>
        <taxon>Rhabditida</taxon>
        <taxon>Tylenchina</taxon>
        <taxon>Panagrolaimomorpha</taxon>
        <taxon>Strongyloidoidea</taxon>
        <taxon>Strongyloididae</taxon>
        <taxon>Parastrongyloides</taxon>
    </lineage>
</organism>
<dbReference type="InterPro" id="IPR003514">
    <property type="entry name" value="Microviridae_protein_F"/>
</dbReference>
<dbReference type="Pfam" id="PF04687">
    <property type="entry name" value="Microvir_H"/>
    <property type="match status" value="1"/>
</dbReference>